<dbReference type="InterPro" id="IPR016032">
    <property type="entry name" value="Sig_transdc_resp-reg_C-effctor"/>
</dbReference>
<keyword evidence="1" id="KW-0597">Phosphoprotein</keyword>
<dbReference type="InterPro" id="IPR001867">
    <property type="entry name" value="OmpR/PhoB-type_DNA-bd"/>
</dbReference>
<feature type="domain" description="Response regulatory" evidence="8">
    <location>
        <begin position="24"/>
        <end position="138"/>
    </location>
</feature>
<evidence type="ECO:0000256" key="5">
    <source>
        <dbReference type="ARBA" id="ARBA00023163"/>
    </source>
</evidence>
<dbReference type="AlphaFoldDB" id="A0A7W9WVY4"/>
<dbReference type="Gene3D" id="1.10.10.10">
    <property type="entry name" value="Winged helix-like DNA-binding domain superfamily/Winged helix DNA-binding domain"/>
    <property type="match status" value="1"/>
</dbReference>
<protein>
    <submittedName>
        <fullName evidence="10">Two-component system phosphate regulon response regulator OmpR</fullName>
    </submittedName>
</protein>
<organism evidence="10 11">
    <name type="scientific">Paraburkholderia bannensis</name>
    <dbReference type="NCBI Taxonomy" id="765414"/>
    <lineage>
        <taxon>Bacteria</taxon>
        <taxon>Pseudomonadati</taxon>
        <taxon>Pseudomonadota</taxon>
        <taxon>Betaproteobacteria</taxon>
        <taxon>Burkholderiales</taxon>
        <taxon>Burkholderiaceae</taxon>
        <taxon>Paraburkholderia</taxon>
    </lineage>
</organism>
<evidence type="ECO:0000256" key="7">
    <source>
        <dbReference type="PROSITE-ProRule" id="PRU01091"/>
    </source>
</evidence>
<dbReference type="GO" id="GO:0006355">
    <property type="term" value="P:regulation of DNA-templated transcription"/>
    <property type="evidence" value="ECO:0007669"/>
    <property type="project" value="InterPro"/>
</dbReference>
<dbReference type="InterPro" id="IPR039420">
    <property type="entry name" value="WalR-like"/>
</dbReference>
<dbReference type="Gene3D" id="3.40.50.2300">
    <property type="match status" value="1"/>
</dbReference>
<dbReference type="GO" id="GO:0000156">
    <property type="term" value="F:phosphorelay response regulator activity"/>
    <property type="evidence" value="ECO:0007669"/>
    <property type="project" value="TreeGrafter"/>
</dbReference>
<dbReference type="GO" id="GO:0000976">
    <property type="term" value="F:transcription cis-regulatory region binding"/>
    <property type="evidence" value="ECO:0007669"/>
    <property type="project" value="TreeGrafter"/>
</dbReference>
<comment type="caution">
    <text evidence="10">The sequence shown here is derived from an EMBL/GenBank/DDBJ whole genome shotgun (WGS) entry which is preliminary data.</text>
</comment>
<dbReference type="PANTHER" id="PTHR48111">
    <property type="entry name" value="REGULATOR OF RPOS"/>
    <property type="match status" value="1"/>
</dbReference>
<dbReference type="InterPro" id="IPR001789">
    <property type="entry name" value="Sig_transdc_resp-reg_receiver"/>
</dbReference>
<dbReference type="PANTHER" id="PTHR48111:SF4">
    <property type="entry name" value="DNA-BINDING DUAL TRANSCRIPTIONAL REGULATOR OMPR"/>
    <property type="match status" value="1"/>
</dbReference>
<evidence type="ECO:0000256" key="2">
    <source>
        <dbReference type="ARBA" id="ARBA00023012"/>
    </source>
</evidence>
<keyword evidence="3" id="KW-0805">Transcription regulation</keyword>
<evidence type="ECO:0000256" key="1">
    <source>
        <dbReference type="ARBA" id="ARBA00022553"/>
    </source>
</evidence>
<dbReference type="Gene3D" id="6.10.250.690">
    <property type="match status" value="1"/>
</dbReference>
<dbReference type="GO" id="GO:0032993">
    <property type="term" value="C:protein-DNA complex"/>
    <property type="evidence" value="ECO:0007669"/>
    <property type="project" value="TreeGrafter"/>
</dbReference>
<dbReference type="SUPFAM" id="SSF52172">
    <property type="entry name" value="CheY-like"/>
    <property type="match status" value="1"/>
</dbReference>
<gene>
    <name evidence="10" type="ORF">F4827_005677</name>
</gene>
<evidence type="ECO:0000259" key="9">
    <source>
        <dbReference type="PROSITE" id="PS51755"/>
    </source>
</evidence>
<dbReference type="Pfam" id="PF00072">
    <property type="entry name" value="Response_reg"/>
    <property type="match status" value="1"/>
</dbReference>
<dbReference type="RefSeq" id="WP_221303844.1">
    <property type="nucleotide sequence ID" value="NZ_JACHBW010000020.1"/>
</dbReference>
<accession>A0A7W9WVY4</accession>
<dbReference type="Pfam" id="PF00486">
    <property type="entry name" value="Trans_reg_C"/>
    <property type="match status" value="1"/>
</dbReference>
<name>A0A7W9WVY4_9BURK</name>
<evidence type="ECO:0000256" key="6">
    <source>
        <dbReference type="PROSITE-ProRule" id="PRU00169"/>
    </source>
</evidence>
<evidence type="ECO:0000256" key="3">
    <source>
        <dbReference type="ARBA" id="ARBA00023015"/>
    </source>
</evidence>
<feature type="DNA-binding region" description="OmpR/PhoB-type" evidence="7">
    <location>
        <begin position="160"/>
        <end position="256"/>
    </location>
</feature>
<proteinExistence type="predicted"/>
<dbReference type="PROSITE" id="PS50110">
    <property type="entry name" value="RESPONSE_REGULATORY"/>
    <property type="match status" value="1"/>
</dbReference>
<comment type="caution">
    <text evidence="6">Lacks conserved residue(s) required for the propagation of feature annotation.</text>
</comment>
<dbReference type="SMART" id="SM00862">
    <property type="entry name" value="Trans_reg_C"/>
    <property type="match status" value="1"/>
</dbReference>
<evidence type="ECO:0000259" key="8">
    <source>
        <dbReference type="PROSITE" id="PS50110"/>
    </source>
</evidence>
<dbReference type="SMART" id="SM00448">
    <property type="entry name" value="REC"/>
    <property type="match status" value="1"/>
</dbReference>
<keyword evidence="4 7" id="KW-0238">DNA-binding</keyword>
<evidence type="ECO:0000256" key="4">
    <source>
        <dbReference type="ARBA" id="ARBA00023125"/>
    </source>
</evidence>
<keyword evidence="11" id="KW-1185">Reference proteome</keyword>
<dbReference type="Proteomes" id="UP000571554">
    <property type="component" value="Unassembled WGS sequence"/>
</dbReference>
<dbReference type="PROSITE" id="PS51755">
    <property type="entry name" value="OMPR_PHOB"/>
    <property type="match status" value="1"/>
</dbReference>
<dbReference type="InterPro" id="IPR036388">
    <property type="entry name" value="WH-like_DNA-bd_sf"/>
</dbReference>
<dbReference type="SUPFAM" id="SSF46894">
    <property type="entry name" value="C-terminal effector domain of the bipartite response regulators"/>
    <property type="match status" value="1"/>
</dbReference>
<feature type="domain" description="OmpR/PhoB-type" evidence="9">
    <location>
        <begin position="160"/>
        <end position="256"/>
    </location>
</feature>
<dbReference type="EMBL" id="JACHBW010000020">
    <property type="protein sequence ID" value="MBB6105807.1"/>
    <property type="molecule type" value="Genomic_DNA"/>
</dbReference>
<evidence type="ECO:0000313" key="11">
    <source>
        <dbReference type="Proteomes" id="UP000571554"/>
    </source>
</evidence>
<evidence type="ECO:0000313" key="10">
    <source>
        <dbReference type="EMBL" id="MBB6105807.1"/>
    </source>
</evidence>
<dbReference type="GO" id="GO:0005829">
    <property type="term" value="C:cytosol"/>
    <property type="evidence" value="ECO:0007669"/>
    <property type="project" value="TreeGrafter"/>
</dbReference>
<keyword evidence="2" id="KW-0902">Two-component regulatory system</keyword>
<dbReference type="InterPro" id="IPR011006">
    <property type="entry name" value="CheY-like_superfamily"/>
</dbReference>
<dbReference type="CDD" id="cd00383">
    <property type="entry name" value="trans_reg_C"/>
    <property type="match status" value="1"/>
</dbReference>
<reference evidence="10 11" key="1">
    <citation type="submission" date="2020-08" db="EMBL/GenBank/DDBJ databases">
        <title>Above-ground endophytic microbial communities from plants in different locations in the United States.</title>
        <authorList>
            <person name="Frank C."/>
        </authorList>
    </citation>
    <scope>NUCLEOTIDE SEQUENCE [LARGE SCALE GENOMIC DNA]</scope>
    <source>
        <strain evidence="10 11">WP4_2_2</strain>
    </source>
</reference>
<keyword evidence="5" id="KW-0804">Transcription</keyword>
<sequence>MRLDMQAVPVRTNVAAMMKTHTQRILLVDADEALCELLTRFLGDAGYRVSVLHRAAQLAVDIRSAMPDLVVMERRFADFDGFTALKQLRGHGDATPVIVMSSLADAIDRVIGLELGADDYLAKPFVPSELLARIRAVLRRTLAGTQADAPITPGYAQYKQPDVCFGPYRMVYASRTVLRDGVPQCLTESQFALLAVFAQRPMATLSRNRIAALLQGGIRESSVNVAIARLREMLPCDPAQPHWIRTVRGEGYRFVPDPAHTMSVVGSSFDPES</sequence>